<dbReference type="InterPro" id="IPR036282">
    <property type="entry name" value="Glutathione-S-Trfase_C_sf"/>
</dbReference>
<name>A0A5J9UVE5_9POAL</name>
<protein>
    <submittedName>
        <fullName evidence="4">Uncharacterized protein</fullName>
    </submittedName>
</protein>
<dbReference type="Gene3D" id="2.40.150.20">
    <property type="entry name" value="Ribosomal protein L14"/>
    <property type="match status" value="1"/>
</dbReference>
<evidence type="ECO:0000256" key="2">
    <source>
        <dbReference type="ARBA" id="ARBA00022980"/>
    </source>
</evidence>
<dbReference type="OrthoDB" id="2309723at2759"/>
<dbReference type="GO" id="GO:0006412">
    <property type="term" value="P:translation"/>
    <property type="evidence" value="ECO:0007669"/>
    <property type="project" value="InterPro"/>
</dbReference>
<dbReference type="GO" id="GO:0003735">
    <property type="term" value="F:structural constituent of ribosome"/>
    <property type="evidence" value="ECO:0007669"/>
    <property type="project" value="InterPro"/>
</dbReference>
<reference evidence="4 5" key="1">
    <citation type="journal article" date="2019" name="Sci. Rep.">
        <title>A high-quality genome of Eragrostis curvula grass provides insights into Poaceae evolution and supports new strategies to enhance forage quality.</title>
        <authorList>
            <person name="Carballo J."/>
            <person name="Santos B.A.C.M."/>
            <person name="Zappacosta D."/>
            <person name="Garbus I."/>
            <person name="Selva J.P."/>
            <person name="Gallo C.A."/>
            <person name="Diaz A."/>
            <person name="Albertini E."/>
            <person name="Caccamo M."/>
            <person name="Echenique V."/>
        </authorList>
    </citation>
    <scope>NUCLEOTIDE SEQUENCE [LARGE SCALE GENOMIC DNA]</scope>
    <source>
        <strain evidence="5">cv. Victoria</strain>
        <tissue evidence="4">Leaf</tissue>
    </source>
</reference>
<dbReference type="Gene3D" id="1.20.1050.10">
    <property type="match status" value="1"/>
</dbReference>
<dbReference type="GO" id="GO:0005737">
    <property type="term" value="C:cytoplasm"/>
    <property type="evidence" value="ECO:0007669"/>
    <property type="project" value="TreeGrafter"/>
</dbReference>
<dbReference type="Pfam" id="PF00238">
    <property type="entry name" value="Ribosomal_L14"/>
    <property type="match status" value="1"/>
</dbReference>
<dbReference type="InterPro" id="IPR019972">
    <property type="entry name" value="Ribosomal_uL14_CS"/>
</dbReference>
<accession>A0A5J9UVE5</accession>
<dbReference type="GO" id="GO:1990904">
    <property type="term" value="C:ribonucleoprotein complex"/>
    <property type="evidence" value="ECO:0007669"/>
    <property type="project" value="UniProtKB-KW"/>
</dbReference>
<dbReference type="Pfam" id="PF13410">
    <property type="entry name" value="GST_C_2"/>
    <property type="match status" value="1"/>
</dbReference>
<dbReference type="SUPFAM" id="SSF50193">
    <property type="entry name" value="Ribosomal protein L14"/>
    <property type="match status" value="1"/>
</dbReference>
<evidence type="ECO:0000313" key="5">
    <source>
        <dbReference type="Proteomes" id="UP000324897"/>
    </source>
</evidence>
<gene>
    <name evidence="4" type="ORF">EJB05_19230</name>
</gene>
<organism evidence="4 5">
    <name type="scientific">Eragrostis curvula</name>
    <name type="common">weeping love grass</name>
    <dbReference type="NCBI Taxonomy" id="38414"/>
    <lineage>
        <taxon>Eukaryota</taxon>
        <taxon>Viridiplantae</taxon>
        <taxon>Streptophyta</taxon>
        <taxon>Embryophyta</taxon>
        <taxon>Tracheophyta</taxon>
        <taxon>Spermatophyta</taxon>
        <taxon>Magnoliopsida</taxon>
        <taxon>Liliopsida</taxon>
        <taxon>Poales</taxon>
        <taxon>Poaceae</taxon>
        <taxon>PACMAD clade</taxon>
        <taxon>Chloridoideae</taxon>
        <taxon>Eragrostideae</taxon>
        <taxon>Eragrostidinae</taxon>
        <taxon>Eragrostis</taxon>
    </lineage>
</organism>
<dbReference type="GO" id="GO:0005840">
    <property type="term" value="C:ribosome"/>
    <property type="evidence" value="ECO:0007669"/>
    <property type="project" value="UniProtKB-KW"/>
</dbReference>
<dbReference type="AlphaFoldDB" id="A0A5J9UVE5"/>
<keyword evidence="5" id="KW-1185">Reference proteome</keyword>
<dbReference type="EMBL" id="RWGY01000011">
    <property type="protein sequence ID" value="TVU27733.1"/>
    <property type="molecule type" value="Genomic_DNA"/>
</dbReference>
<evidence type="ECO:0000313" key="4">
    <source>
        <dbReference type="EMBL" id="TVU27733.1"/>
    </source>
</evidence>
<dbReference type="PROSITE" id="PS00049">
    <property type="entry name" value="RIBOSOMAL_L14"/>
    <property type="match status" value="1"/>
</dbReference>
<dbReference type="InterPro" id="IPR016639">
    <property type="entry name" value="GST_Omega/GSH"/>
</dbReference>
<dbReference type="CDD" id="cd03190">
    <property type="entry name" value="GST_C_Omega_like"/>
    <property type="match status" value="1"/>
</dbReference>
<dbReference type="HAMAP" id="MF_01367">
    <property type="entry name" value="Ribosomal_uL14"/>
    <property type="match status" value="1"/>
</dbReference>
<dbReference type="Proteomes" id="UP000324897">
    <property type="component" value="Chromosome 1"/>
</dbReference>
<dbReference type="GO" id="GO:0004364">
    <property type="term" value="F:glutathione transferase activity"/>
    <property type="evidence" value="ECO:0007669"/>
    <property type="project" value="InterPro"/>
</dbReference>
<comment type="caution">
    <text evidence="4">The sequence shown here is derived from an EMBL/GenBank/DDBJ whole genome shotgun (WGS) entry which is preliminary data.</text>
</comment>
<dbReference type="PANTHER" id="PTHR32419">
    <property type="entry name" value="GLUTATHIONYL-HYDROQUINONE REDUCTASE"/>
    <property type="match status" value="1"/>
</dbReference>
<keyword evidence="2" id="KW-0689">Ribosomal protein</keyword>
<evidence type="ECO:0000256" key="3">
    <source>
        <dbReference type="ARBA" id="ARBA00023274"/>
    </source>
</evidence>
<keyword evidence="3" id="KW-0687">Ribonucleoprotein</keyword>
<sequence>MSKRGRGGSAGNKFRMSLGLPVAATVNCADNTGAKNLYIISVKGIKGRLNRLPSACVGDMVMATVKKGKPDLRKKVMPAVIVRQRKPWRRKDGVYMYFEDNAGVIVNPKGEMKGSAITGPIGKELTKSRAGALSVRRRSHQTCGPNLLSRFPSTSGDRHPHPCLTRRRSRLNRIAASQDPLTALARALWGRALPPAPLVLAVRHSWTTAWRVLMRQLAPSDPETGAFTRSASRFPTVAGTPSSRLHLYVGLPCPWAHRALIVRALLGLEDRLPVSVAVPGDDGAWSFTPDSPDALYGKRKLREVLAEGGDGGLDLWPPELRQDIDRWYGVIYPSVNNGVYRARRRTTPRRASCSARWTSLRTHLAGSRYLCGDRLTLADVCLFTTLIRFDAVYNPLFRCTRRKLAEYPSLHAYTRDIYQMPKVADTCDMEAIMEGYFKTLFPLNPGGIQPLAPASCERETLLRPHGREALSSAAGRQIEAAGVS</sequence>
<proteinExistence type="inferred from homology"/>
<dbReference type="InterPro" id="IPR000218">
    <property type="entry name" value="Ribosomal_uL14"/>
</dbReference>
<dbReference type="Gramene" id="TVU27733">
    <property type="protein sequence ID" value="TVU27733"/>
    <property type="gene ID" value="EJB05_19230"/>
</dbReference>
<comment type="similarity">
    <text evidence="1">Belongs to the universal ribosomal protein uL14 family.</text>
</comment>
<dbReference type="Gene3D" id="3.40.30.10">
    <property type="entry name" value="Glutaredoxin"/>
    <property type="match status" value="1"/>
</dbReference>
<dbReference type="FunFam" id="2.40.150.20:FF:000003">
    <property type="entry name" value="60S ribosomal protein L23"/>
    <property type="match status" value="1"/>
</dbReference>
<dbReference type="CDD" id="cd00337">
    <property type="entry name" value="Ribosomal_uL14"/>
    <property type="match status" value="1"/>
</dbReference>
<evidence type="ECO:0000256" key="1">
    <source>
        <dbReference type="ARBA" id="ARBA00010745"/>
    </source>
</evidence>
<dbReference type="SMART" id="SM01374">
    <property type="entry name" value="Ribosomal_L14"/>
    <property type="match status" value="1"/>
</dbReference>
<dbReference type="PANTHER" id="PTHR32419:SF31">
    <property type="entry name" value="OS02G0814800 PROTEIN"/>
    <property type="match status" value="1"/>
</dbReference>
<dbReference type="InterPro" id="IPR036853">
    <property type="entry name" value="Ribosomal_uL14_sf"/>
</dbReference>
<dbReference type="InterPro" id="IPR047047">
    <property type="entry name" value="GST_Omega-like_C"/>
</dbReference>
<dbReference type="SUPFAM" id="SSF47616">
    <property type="entry name" value="GST C-terminal domain-like"/>
    <property type="match status" value="1"/>
</dbReference>